<protein>
    <submittedName>
        <fullName evidence="1">WD repeat domain 45</fullName>
    </submittedName>
</protein>
<dbReference type="VEuPathDB" id="HostDB:ENSG00000196998"/>
<dbReference type="GeneTree" id="ENSGT00940000155657"/>
<proteinExistence type="predicted"/>
<dbReference type="EMBL" id="AC231657">
    <property type="status" value="NOT_ANNOTATED_CDS"/>
    <property type="molecule type" value="Genomic_DNA"/>
</dbReference>
<dbReference type="Ensembl" id="ENST00000636645.1">
    <property type="protein sequence ID" value="ENSP00000490130.1"/>
    <property type="gene ID" value="ENSG00000196998.19"/>
</dbReference>
<reference evidence="1" key="1">
    <citation type="journal article" date="2001" name="Nature">
        <title>Initial sequencing and analysis of the human genome.</title>
        <authorList>
            <consortium name="International Human Genome Sequencing Consortium"/>
            <person name="Lander E.S."/>
            <person name="Linton L.M."/>
            <person name="Birren B."/>
            <person name="Nusbaum C."/>
            <person name="Zody M.C."/>
            <person name="Baldwin J."/>
            <person name="Devon K."/>
            <person name="Dewar K."/>
            <person name="Doyle M."/>
            <person name="FitzHugh W."/>
            <person name="Funke R."/>
            <person name="Gage D."/>
            <person name="Harris K."/>
            <person name="Heaford A."/>
            <person name="Howland J."/>
            <person name="Kann L."/>
            <person name="Lehoczky J."/>
            <person name="LeVine R."/>
            <person name="McEwan P."/>
            <person name="McKernan K."/>
            <person name="Meldrim J."/>
            <person name="Mesirov J.P."/>
            <person name="Miranda C."/>
            <person name="Morris W."/>
            <person name="Naylor J."/>
            <person name="Raymond C."/>
            <person name="Rosetti M."/>
            <person name="Santos R."/>
            <person name="Sheridan A."/>
            <person name="Sougnez C."/>
            <person name="Stange-Thomann N."/>
            <person name="Stojanovic N."/>
            <person name="Subramanian A."/>
            <person name="Wyman D."/>
            <person name="Rogers J."/>
            <person name="Sulston J."/>
            <person name="Ainscough R."/>
            <person name="Beck S."/>
            <person name="Bentley D."/>
            <person name="Burton J."/>
            <person name="Clee C."/>
            <person name="Carter N."/>
            <person name="Coulson A."/>
            <person name="Deadman R."/>
            <person name="Deloukas P."/>
            <person name="Dunham A."/>
            <person name="Dunham I."/>
            <person name="Durbin R."/>
            <person name="French L."/>
            <person name="Grafham D."/>
            <person name="Gregory S."/>
            <person name="Hubbard T."/>
            <person name="Humphray S."/>
            <person name="Hunt A."/>
            <person name="Jones M."/>
            <person name="Lloyd C."/>
            <person name="McMurray A."/>
            <person name="Matthews L."/>
            <person name="Mercer S."/>
            <person name="Milne S."/>
            <person name="Mullikin J.C."/>
            <person name="Mungall A."/>
            <person name="Plumb R."/>
            <person name="Ross M."/>
            <person name="Shownkeen R."/>
            <person name="Sims S."/>
            <person name="Waterston R.H."/>
            <person name="Wilson R.K."/>
            <person name="Hillier L.W."/>
            <person name="McPherson J.D."/>
            <person name="Marra M.A."/>
            <person name="Mardis E.R."/>
            <person name="Fulton L.A."/>
            <person name="Chinwalla A.T."/>
            <person name="Pepin K.H."/>
            <person name="Gish W.R."/>
            <person name="Chissoe S.L."/>
            <person name="Wendl M.C."/>
            <person name="Delehaunty K.D."/>
            <person name="Miner T.L."/>
            <person name="Delehaunty A."/>
            <person name="Kramer J.B."/>
            <person name="Cook L.L."/>
            <person name="Fulton R.S."/>
            <person name="Johnson D.L."/>
            <person name="Minx P.J."/>
            <person name="Clifton S.W."/>
            <person name="Hawkins T."/>
            <person name="Branscomb E."/>
            <person name="Predki P."/>
            <person name="Richardson P."/>
            <person name="Wenning S."/>
            <person name="Slezak T."/>
            <person name="Doggett N."/>
            <person name="Cheng J.F."/>
            <person name="Olsen A."/>
            <person name="Lucas S."/>
            <person name="Elkin C."/>
            <person name="Uberbacher E."/>
            <person name="Frazier M."/>
            <person name="Gibbs R.A."/>
            <person name="Muzny D.M."/>
            <person name="Scherer S.E."/>
            <person name="Bouck J.B."/>
            <person name="Sodergren E.J."/>
            <person name="Worley K.C."/>
            <person name="Rives C.M."/>
            <person name="Gorrell J.H."/>
            <person name="Metzker M.L."/>
            <person name="Naylor S.L."/>
            <person name="Kucherlapati R.S."/>
            <person name="Nelson D.L."/>
            <person name="Weinstock G.M."/>
            <person name="Sakaki Y."/>
            <person name="Fujiyama A."/>
            <person name="Hattori M."/>
            <person name="Yada T."/>
            <person name="Toyoda A."/>
            <person name="Itoh T."/>
            <person name="Kawagoe C."/>
            <person name="Watanabe H."/>
            <person name="Totoki Y."/>
            <person name="Taylor T."/>
            <person name="Weissenbach J."/>
            <person name="Heilig R."/>
            <person name="Saurin W."/>
            <person name="Artiguenave F."/>
            <person name="Brottier P."/>
            <person name="Bruls T."/>
            <person name="Pelletier E."/>
            <person name="Robert C."/>
            <person name="Wincker P."/>
            <person name="Smith D.R."/>
            <person name="Doucette-Stamm L."/>
            <person name="Rubenfield M."/>
            <person name="Weinstock K."/>
            <person name="Lee H.M."/>
            <person name="Dubois J."/>
            <person name="Rosenthal A."/>
            <person name="Platzer M."/>
            <person name="Nyakatura G."/>
            <person name="Taudien S."/>
            <person name="Rump A."/>
            <person name="Yang H."/>
            <person name="Yu J."/>
            <person name="Wang J."/>
            <person name="Huang G."/>
            <person name="Gu J."/>
            <person name="Hood L."/>
            <person name="Rowen L."/>
            <person name="Madan A."/>
            <person name="Qin S."/>
            <person name="Davis R.W."/>
            <person name="Federspiel N.A."/>
            <person name="Abola A.P."/>
            <person name="Proctor M.J."/>
            <person name="Myers R.M."/>
            <person name="Schmutz J."/>
            <person name="Dickson M."/>
            <person name="Grimwood J."/>
            <person name="Cox D.R."/>
            <person name="Olson M.V."/>
            <person name="Kaul R."/>
            <person name="Raymond C."/>
            <person name="Shimizu N."/>
            <person name="Kawasaki K."/>
            <person name="Minoshima S."/>
            <person name="Evans G.A."/>
            <person name="Athanasiou M."/>
            <person name="Schultz R."/>
            <person name="Roe B.A."/>
            <person name="Chen F."/>
            <person name="Pan H."/>
            <person name="Ramser J."/>
            <person name="Lehrach H."/>
            <person name="Reinhardt R."/>
            <person name="McCombie W.R."/>
            <person name="de la Bastide M."/>
            <person name="Dedhia N."/>
            <person name="Blocker H."/>
            <person name="Hornischer K."/>
            <person name="Nordsiek G."/>
            <person name="Agarwala R."/>
            <person name="Aravind L."/>
            <person name="Bailey J.A."/>
            <person name="Bateman A."/>
            <person name="Batzoglou S."/>
            <person name="Birney E."/>
            <person name="Bork P."/>
            <person name="Brown D.G."/>
            <person name="Burge C.B."/>
            <person name="Cerutti L."/>
            <person name="Chen H.C."/>
            <person name="Church D."/>
            <person name="Clamp M."/>
            <person name="Copley R.R."/>
            <person name="Doerks T."/>
            <person name="Eddy S.R."/>
            <person name="Eichler E.E."/>
            <person name="Furey T.S."/>
            <person name="Galagan J."/>
            <person name="Gilbert J.G."/>
            <person name="Harmon C."/>
            <person name="Hayashizaki Y."/>
            <person name="Haussler D."/>
            <person name="Hermjakob H."/>
            <person name="Hokamp K."/>
            <person name="Jang W."/>
            <person name="Johnson L.S."/>
            <person name="Jones T.A."/>
            <person name="Kasif S."/>
            <person name="Kaspryzk A."/>
            <person name="Kennedy S."/>
            <person name="Kent W.J."/>
            <person name="Kitts P."/>
            <person name="Koonin E.V."/>
            <person name="Korf I."/>
            <person name="Kulp D."/>
            <person name="Lancet D."/>
            <person name="Lowe T.M."/>
            <person name="McLysaght A."/>
            <person name="Mikkelsen T."/>
            <person name="Moran J.V."/>
            <person name="Mulder N."/>
            <person name="Pollara V.J."/>
            <person name="Ponting C.P."/>
            <person name="Schuler G."/>
            <person name="Schultz J."/>
            <person name="Slater G."/>
            <person name="Smit A.F."/>
            <person name="Stupka E."/>
            <person name="Szustakowski J."/>
            <person name="Thierry-Mieg D."/>
            <person name="Thierry-Mieg J."/>
            <person name="Wagner L."/>
            <person name="Wallis J."/>
            <person name="Wheeler R."/>
            <person name="Williams A."/>
            <person name="Wolf Y.I."/>
            <person name="Wolfe K.H."/>
            <person name="Yang S.P."/>
            <person name="Yeh R.F."/>
            <person name="Collins F."/>
            <person name="Guyer M.S."/>
            <person name="Peterson J."/>
            <person name="Felsenfeld A."/>
            <person name="Wetterstrand K.A."/>
            <person name="Patrinos A."/>
            <person name="Morgan M.J."/>
            <person name="de Jong P."/>
            <person name="Catanese J.J."/>
            <person name="Osoegawa K."/>
            <person name="Shizuya H."/>
            <person name="Choi S."/>
            <person name="Chen Y.J."/>
        </authorList>
    </citation>
    <scope>NUCLEOTIDE SEQUENCE [LARGE SCALE GENOMIC DNA]</scope>
</reference>
<evidence type="ECO:0000313" key="1">
    <source>
        <dbReference type="Ensembl" id="ENSP00000490130.1"/>
    </source>
</evidence>
<dbReference type="MassIVE" id="A0A1Y8EKY4"/>
<keyword evidence="2" id="KW-1185">Reference proteome</keyword>
<name>A0A1Y8EKY4_HUMAN</name>
<evidence type="ECO:0000313" key="2">
    <source>
        <dbReference type="Proteomes" id="UP000005640"/>
    </source>
</evidence>
<accession>A0A1Y8EKY4</accession>
<dbReference type="Proteomes" id="UP000005640">
    <property type="component" value="Chromosome X"/>
</dbReference>
<organism evidence="1 2">
    <name type="scientific">Homo sapiens</name>
    <name type="common">Human</name>
    <dbReference type="NCBI Taxonomy" id="9606"/>
    <lineage>
        <taxon>Eukaryota</taxon>
        <taxon>Metazoa</taxon>
        <taxon>Chordata</taxon>
        <taxon>Craniata</taxon>
        <taxon>Vertebrata</taxon>
        <taxon>Euteleostomi</taxon>
        <taxon>Mammalia</taxon>
        <taxon>Eutheria</taxon>
        <taxon>Euarchontoglires</taxon>
        <taxon>Primates</taxon>
        <taxon>Haplorrhini</taxon>
        <taxon>Catarrhini</taxon>
        <taxon>Hominidae</taxon>
        <taxon>Homo</taxon>
    </lineage>
</organism>
<feature type="non-terminal residue" evidence="1">
    <location>
        <position position="7"/>
    </location>
</feature>
<dbReference type="Bgee" id="ENSG00000196998">
    <property type="expression patterns" value="Expressed in apex of heart and 209 other cell types or tissues"/>
</dbReference>
<sequence>MTQQPLR</sequence>
<dbReference type="Ensembl" id="ENST00000710257.1">
    <property type="protein sequence ID" value="ENSP00000518157.1"/>
    <property type="gene ID" value="ENSG00000292221.1"/>
</dbReference>
<reference evidence="1" key="2">
    <citation type="journal article" date="2004" name="Nature">
        <title>Finishing the euchromatic sequence of the human genome.</title>
        <authorList>
            <consortium name="International Human Genome Sequencing Consortium"/>
        </authorList>
    </citation>
    <scope>NUCLEOTIDE SEQUENCE [LARGE SCALE GENOMIC DNA]</scope>
</reference>
<dbReference type="OrthoDB" id="1667587at2759"/>
<dbReference type="ChiTaRS" id="WDR45">
    <property type="organism name" value="human"/>
</dbReference>
<reference evidence="1 2" key="3">
    <citation type="journal article" date="2005" name="Nature">
        <title>The DNA sequence of the human X chromosome.</title>
        <authorList>
            <person name="Ross M.T."/>
            <person name="Grafham D.V."/>
            <person name="Coffey A.J."/>
            <person name="Scherer S."/>
            <person name="McLay K."/>
            <person name="Muzny D."/>
            <person name="Platzer M."/>
            <person name="Howell G.R."/>
            <person name="Burrows C."/>
            <person name="Bird C.P."/>
            <person name="Frankish A."/>
            <person name="Lovell F.L."/>
            <person name="Howe K.L."/>
            <person name="Ashurst J.L."/>
            <person name="Fulton R.S."/>
            <person name="Sudbrak R."/>
            <person name="Wen G."/>
            <person name="Jones M.C."/>
            <person name="Hurles M.E."/>
            <person name="Andrews T.D."/>
            <person name="Scott C.E."/>
            <person name="Searle S."/>
            <person name="Ramser J."/>
            <person name="Whittaker A."/>
            <person name="Deadman R."/>
            <person name="Carter N.P."/>
            <person name="Hunt S.E."/>
            <person name="Chen R."/>
            <person name="Cree A."/>
            <person name="Gunaratne P."/>
            <person name="Havlak P."/>
            <person name="Hodgson A."/>
            <person name="Metzker M.L."/>
            <person name="Richards S."/>
            <person name="Scott G."/>
            <person name="Steffen D."/>
            <person name="Sodergren E."/>
            <person name="Wheeler D.A."/>
            <person name="Worley K.C."/>
            <person name="Ainscough R."/>
            <person name="Ambrose K.D."/>
            <person name="Ansari-Lari M.A."/>
            <person name="Aradhya S."/>
            <person name="Ashwell R.I."/>
            <person name="Babbage A.K."/>
            <person name="Bagguley C.L."/>
            <person name="Ballabio A."/>
            <person name="Banerjee R."/>
            <person name="Barker G.E."/>
            <person name="Barlow K.F."/>
            <person name="Barrett I.P."/>
            <person name="Bates K.N."/>
            <person name="Beare D.M."/>
            <person name="Beasley H."/>
            <person name="Beasley O."/>
            <person name="Beck A."/>
            <person name="Bethel G."/>
            <person name="Blechschmidt K."/>
            <person name="Brady N."/>
            <person name="Bray-Allen S."/>
            <person name="Bridgeman A.M."/>
            <person name="Brown A.J."/>
            <person name="Brown M.J."/>
            <person name="Bonnin D."/>
            <person name="Bruford E.A."/>
            <person name="Buhay C."/>
            <person name="Burch P."/>
            <person name="Burford D."/>
            <person name="Burgess J."/>
            <person name="Burrill W."/>
            <person name="Burton J."/>
            <person name="Bye J.M."/>
            <person name="Carder C."/>
            <person name="Carrel L."/>
            <person name="Chako J."/>
            <person name="Chapman J.C."/>
            <person name="Chavez D."/>
            <person name="Chen E."/>
            <person name="Chen G."/>
            <person name="Chen Y."/>
            <person name="Chen Z."/>
            <person name="Chinault C."/>
            <person name="Ciccodicola A."/>
            <person name="Clark S.Y."/>
            <person name="Clarke G."/>
            <person name="Clee C.M."/>
            <person name="Clegg S."/>
            <person name="Clerc-Blankenburg K."/>
            <person name="Clifford K."/>
            <person name="Cobley V."/>
            <person name="Cole C.G."/>
            <person name="Conquer J.S."/>
            <person name="Corby N."/>
            <person name="Connor R.E."/>
            <person name="David R."/>
            <person name="Davies J."/>
            <person name="Davis C."/>
            <person name="Davis J."/>
            <person name="Delgado O."/>
            <person name="Deshazo D."/>
            <person name="Dhami P."/>
            <person name="Ding Y."/>
            <person name="Dinh H."/>
            <person name="Dodsworth S."/>
            <person name="Draper H."/>
            <person name="Dugan-Rocha S."/>
            <person name="Dunham A."/>
            <person name="Dunn M."/>
            <person name="Durbin K.J."/>
            <person name="Dutta I."/>
            <person name="Eades T."/>
            <person name="Ellwood M."/>
            <person name="Emery-Cohen A."/>
            <person name="Errington H."/>
            <person name="Evans K.L."/>
            <person name="Faulkner L."/>
            <person name="Francis F."/>
            <person name="Frankland J."/>
            <person name="Fraser A.E."/>
            <person name="Galgoczy P."/>
            <person name="Gilbert J."/>
            <person name="Gill R."/>
            <person name="Glockner G."/>
            <person name="Gregory S.G."/>
            <person name="Gribble S."/>
            <person name="Griffiths C."/>
            <person name="Grocock R."/>
            <person name="Gu Y."/>
            <person name="Gwilliam R."/>
            <person name="Hamilton C."/>
            <person name="Hart E.A."/>
            <person name="Hawes A."/>
            <person name="Heath P.D."/>
            <person name="Heitmann K."/>
            <person name="Hennig S."/>
            <person name="Hernandez J."/>
            <person name="Hinzmann B."/>
            <person name="Ho S."/>
            <person name="Hoffs M."/>
            <person name="Howden P.J."/>
            <person name="Huckle E.J."/>
            <person name="Hume J."/>
            <person name="Hunt P.J."/>
            <person name="Hunt A.R."/>
            <person name="Isherwood J."/>
            <person name="Jacob L."/>
            <person name="Johnson D."/>
            <person name="Jones S."/>
            <person name="de Jong P.J."/>
            <person name="Joseph S.S."/>
            <person name="Keenan S."/>
            <person name="Kelly S."/>
            <person name="Kershaw J.K."/>
            <person name="Khan Z."/>
            <person name="Kioschis P."/>
            <person name="Klages S."/>
            <person name="Knights A.J."/>
            <person name="Kosiura A."/>
            <person name="Kovar-Smith C."/>
            <person name="Laird G.K."/>
            <person name="Langford C."/>
            <person name="Lawlor S."/>
            <person name="Leversha M."/>
            <person name="Lewis L."/>
            <person name="Liu W."/>
            <person name="Lloyd C."/>
            <person name="Lloyd D.M."/>
            <person name="Loulseged H."/>
            <person name="Loveland J.E."/>
            <person name="Lovell J.D."/>
            <person name="Lozado R."/>
            <person name="Lu J."/>
            <person name="Lyne R."/>
            <person name="Ma J."/>
            <person name="Maheshwari M."/>
            <person name="Matthews L.H."/>
            <person name="McDowall J."/>
            <person name="McLaren S."/>
            <person name="McMurray A."/>
            <person name="Meidl P."/>
            <person name="Meitinger T."/>
            <person name="Milne S."/>
            <person name="Miner G."/>
            <person name="Mistry S.L."/>
            <person name="Morgan M."/>
            <person name="Morris S."/>
            <person name="Muller I."/>
            <person name="Mullikin J.C."/>
            <person name="Nguyen N."/>
            <person name="Nordsiek G."/>
            <person name="Nyakatura G."/>
            <person name="O'Dell C.N."/>
            <person name="Okwuonu G."/>
            <person name="Palmer S."/>
            <person name="Pandian R."/>
            <person name="Parker D."/>
            <person name="Parrish J."/>
            <person name="Pasternak S."/>
            <person name="Patel D."/>
            <person name="Pearce A.V."/>
            <person name="Pearson D.M."/>
            <person name="Pelan S.E."/>
            <person name="Perez L."/>
            <person name="Porter K.M."/>
            <person name="Ramsey Y."/>
            <person name="Reichwald K."/>
            <person name="Rhodes S."/>
            <person name="Ridler K.A."/>
            <person name="Schlessinger D."/>
            <person name="Schueler M.G."/>
            <person name="Sehra H.K."/>
            <person name="Shaw-Smith C."/>
            <person name="Shen H."/>
            <person name="Sheridan E.M."/>
            <person name="Shownkeen R."/>
            <person name="Skuce C.D."/>
            <person name="Smith M.L."/>
            <person name="Sotheran E.C."/>
            <person name="Steingruber H.E."/>
            <person name="Steward C.A."/>
            <person name="Storey R."/>
            <person name="Swann R.M."/>
            <person name="Swarbreck D."/>
            <person name="Tabor P.E."/>
            <person name="Taudien S."/>
            <person name="Taylor T."/>
            <person name="Teague B."/>
            <person name="Thomas K."/>
            <person name="Thorpe A."/>
            <person name="Timms K."/>
            <person name="Tracey A."/>
            <person name="Trevanion S."/>
            <person name="Tromans A.C."/>
            <person name="d'Urso M."/>
            <person name="Verduzco D."/>
            <person name="Villasana D."/>
            <person name="Waldron L."/>
            <person name="Wall M."/>
            <person name="Wang Q."/>
            <person name="Warren J."/>
            <person name="Warry G.L."/>
            <person name="Wei X."/>
            <person name="West A."/>
            <person name="Whitehead S.L."/>
            <person name="Whiteley M.N."/>
            <person name="Wilkinson J.E."/>
            <person name="Willey D.L."/>
            <person name="Williams G."/>
            <person name="Williams L."/>
            <person name="Williamson A."/>
            <person name="Williamson H."/>
            <person name="Wilming L."/>
            <person name="Woodmansey R.L."/>
            <person name="Wray P.W."/>
            <person name="Yen J."/>
            <person name="Zhang J."/>
            <person name="Zhou J."/>
            <person name="Zoghbi H."/>
            <person name="Zorilla S."/>
            <person name="Buck D."/>
            <person name="Reinhardt R."/>
            <person name="Poustka A."/>
            <person name="Rosenthal A."/>
            <person name="Lehrach H."/>
            <person name="Meindl A."/>
            <person name="Minx P.J."/>
            <person name="Hillier L.W."/>
            <person name="Willard H.F."/>
            <person name="Wilson R.K."/>
            <person name="Waterston R.H."/>
            <person name="Rice C.M."/>
            <person name="Vaudin M."/>
            <person name="Coulson A."/>
            <person name="Nelson D.L."/>
            <person name="Weinstock G."/>
            <person name="Sulston J.E."/>
            <person name="Durbin R."/>
            <person name="Hubbard T."/>
            <person name="Gibbs R.A."/>
            <person name="Beck S."/>
            <person name="Rogers J."/>
            <person name="Bentley D.R."/>
        </authorList>
    </citation>
    <scope>NUCLEOTIDE SEQUENCE [LARGE SCALE GENOMIC DNA]</scope>
</reference>
<dbReference type="OpenTargets" id="ENSG00000196998"/>
<reference evidence="1" key="4">
    <citation type="submission" date="2025-05" db="UniProtKB">
        <authorList>
            <consortium name="Ensembl"/>
        </authorList>
    </citation>
    <scope>IDENTIFICATION</scope>
</reference>
<dbReference type="Antibodypedia" id="34945">
    <property type="antibodies" value="170 antibodies from 21 providers"/>
</dbReference>
<gene>
    <name evidence="1" type="primary">WDR45</name>
</gene>
<dbReference type="ExpressionAtlas" id="A0A1Y8EKY4">
    <property type="expression patterns" value="baseline and differential"/>
</dbReference>
<dbReference type="HGNC" id="HGNC:28912">
    <property type="gene designation" value="WDR45"/>
</dbReference>